<dbReference type="InterPro" id="IPR051954">
    <property type="entry name" value="tRNA_methyltransferase_THADA"/>
</dbReference>
<name>A0A0A1TVJ6_ENTIV</name>
<dbReference type="InterPro" id="IPR016024">
    <property type="entry name" value="ARM-type_fold"/>
</dbReference>
<accession>A0A0A1TVJ6</accession>
<sequence>MSDPITVVATWTPPKTTVATLEWLKVSEGIARNLLKKLSKRDLVISNLETLNEKIEQILSYVLTRPAYNAFGLCLFAIQSRLKIRMTNPSVLRPYYADKSVFISKEDAPFHLSEIKTCLASDQYEVIPSFFECVKRSEERNKINATEIVSELLWMVCYRFIHTQDNKEWGFLKESYEDGVLILDENGCIEQFKNAMKISWKCKAKYPILAALANKCVDNFIAMKNQIIPNIFVAIKETTFRSSAIALMVKLTRLKIAVFEDFCTLLETNLDCLALTSAIYNNIKDDLEQFYIKTPLLAAATAKLNNVESDVILERIDKDIIASAFTNSNSESFNVVVIFVLHSEQTRVNATNYEVEMSIEIVKGICDCPTKETQSIASIFPKFITRCTEEQVSTIFDHIAKIIETPFSEKVDAFFLQVFATLLKTTKRVDLATVVVQKLSQKVFVDLLVRSFASRTDKLRSLAYTFTDLILPHSSSYLDVIKKIFKPQMLLSLRAAEADCAAQHFSLLTKLKTPPLLVLENGDSLNVNFLSQSPESAIQAIVKIISEIATKIKPTNCEVYKKNCLYGLFRILQILHKESLGYTTAIEVVESSDVLLTLPAPEGSNRSMVVGGWMSVRVASEIISVSTKQDFLRGVTCLTKIVRTALHRGIFERASMALEKSLEWSTDQWLGEEVDRVLDDVEKEVKFTRRSAGLPYHLVSLLNEECRRVRSPTQSPPLLEKVVKVLNSYEGKSSIHAMNILGAMVKSQKIAEELDLFFPTICVEKSIKMIDDPDWSVRNSASILVSSLIKRVFATKEHYNLTHLSENHRNILKVLIEGLRKGGNAVFIVSMILENLDFLNTNDIPEESEFERSERIATHQKSDFLEDVKTLENELVKTCWKEMNAPNVEILAEGIVKCCTRNIIPKLIEKVNGVVLCAVNKYVRNGIHLTHTEISEIRKFKPENSYECFQFLNLLNSLHFKLPKITQFRATEDDAYTLKIVRLLSYKQAEDPSELQHLLLHENVVVRESALAFCEEHPQQVDPKMVFKQCEKLLTQSVPHILCVLRTMRTILVQYPSLVLENSSSIVSQIKTLIQSEPLLTRTGLGVVLRLETQNTCDFSRLDKCDFNFALKNVFEKNKKENVIGLIDALLNNENALDICLAYNQVFGTNLDVFHLVKLLLHEETEESGYGVCHVLLKEEMFEELDENT</sequence>
<dbReference type="SUPFAM" id="SSF48371">
    <property type="entry name" value="ARM repeat"/>
    <property type="match status" value="1"/>
</dbReference>
<dbReference type="GO" id="GO:0030488">
    <property type="term" value="P:tRNA methylation"/>
    <property type="evidence" value="ECO:0007669"/>
    <property type="project" value="TreeGrafter"/>
</dbReference>
<protein>
    <recommendedName>
        <fullName evidence="2">DUF2428 domain-containing protein</fullName>
    </recommendedName>
</protein>
<evidence type="ECO:0000313" key="3">
    <source>
        <dbReference type="EMBL" id="ELP84459.1"/>
    </source>
</evidence>
<dbReference type="PANTHER" id="PTHR14387">
    <property type="entry name" value="THADA/DEATH RECEPTOR INTERACTING PROTEIN"/>
    <property type="match status" value="1"/>
</dbReference>
<gene>
    <name evidence="3" type="ORF">EIN_168240</name>
</gene>
<feature type="domain" description="DUF2428" evidence="2">
    <location>
        <begin position="627"/>
        <end position="776"/>
    </location>
</feature>
<dbReference type="AlphaFoldDB" id="A0A0A1TVJ6"/>
<dbReference type="GO" id="GO:0005829">
    <property type="term" value="C:cytosol"/>
    <property type="evidence" value="ECO:0007669"/>
    <property type="project" value="TreeGrafter"/>
</dbReference>
<comment type="similarity">
    <text evidence="1">Belongs to the THADA family.</text>
</comment>
<feature type="non-terminal residue" evidence="3">
    <location>
        <position position="1189"/>
    </location>
</feature>
<dbReference type="VEuPathDB" id="AmoebaDB:EIN_168240"/>
<dbReference type="Pfam" id="PF10350">
    <property type="entry name" value="DUF2428"/>
    <property type="match status" value="1"/>
</dbReference>
<organism evidence="3 4">
    <name type="scientific">Entamoeba invadens IP1</name>
    <dbReference type="NCBI Taxonomy" id="370355"/>
    <lineage>
        <taxon>Eukaryota</taxon>
        <taxon>Amoebozoa</taxon>
        <taxon>Evosea</taxon>
        <taxon>Archamoebae</taxon>
        <taxon>Mastigamoebida</taxon>
        <taxon>Entamoebidae</taxon>
        <taxon>Entamoeba</taxon>
    </lineage>
</organism>
<dbReference type="RefSeq" id="XP_004183805.1">
    <property type="nucleotide sequence ID" value="XM_004183757.1"/>
</dbReference>
<dbReference type="KEGG" id="eiv:EIN_168240"/>
<evidence type="ECO:0000256" key="1">
    <source>
        <dbReference type="ARBA" id="ARBA00010409"/>
    </source>
</evidence>
<evidence type="ECO:0000259" key="2">
    <source>
        <dbReference type="Pfam" id="PF10350"/>
    </source>
</evidence>
<keyword evidence="4" id="KW-1185">Reference proteome</keyword>
<dbReference type="GeneID" id="14883697"/>
<dbReference type="EMBL" id="KB207112">
    <property type="protein sequence ID" value="ELP84459.1"/>
    <property type="molecule type" value="Genomic_DNA"/>
</dbReference>
<evidence type="ECO:0000313" key="4">
    <source>
        <dbReference type="Proteomes" id="UP000014680"/>
    </source>
</evidence>
<dbReference type="PANTHER" id="PTHR14387:SF0">
    <property type="entry name" value="DUF2428 DOMAIN-CONTAINING PROTEIN"/>
    <property type="match status" value="1"/>
</dbReference>
<dbReference type="Proteomes" id="UP000014680">
    <property type="component" value="Unassembled WGS sequence"/>
</dbReference>
<dbReference type="OrthoDB" id="73997at2759"/>
<dbReference type="InterPro" id="IPR019442">
    <property type="entry name" value="THADA/TRM732_DUF2428"/>
</dbReference>
<reference evidence="3 4" key="1">
    <citation type="submission" date="2012-10" db="EMBL/GenBank/DDBJ databases">
        <authorList>
            <person name="Zafar N."/>
            <person name="Inman J."/>
            <person name="Hall N."/>
            <person name="Lorenzi H."/>
            <person name="Caler E."/>
        </authorList>
    </citation>
    <scope>NUCLEOTIDE SEQUENCE [LARGE SCALE GENOMIC DNA]</scope>
    <source>
        <strain evidence="3 4">IP1</strain>
    </source>
</reference>
<dbReference type="OMA" id="INSFEAY"/>
<proteinExistence type="inferred from homology"/>